<accession>A0AAW1KL78</accession>
<evidence type="ECO:0000313" key="2">
    <source>
        <dbReference type="Proteomes" id="UP001458880"/>
    </source>
</evidence>
<name>A0AAW1KL78_POPJA</name>
<dbReference type="AlphaFoldDB" id="A0AAW1KL78"/>
<sequence length="235" mass="26363">MKRISLILCLLLNYRPNRTLTKVQTPTEDLLPFVLTVQSKGFVFNSMIVSGIVVATSAAAMADSSDKIQVCIGLRESNEDGCLPAEDQILDDTNDVLYVIVDLGEGISRLIKEELTKSIGLLQLTKCVVTSVYHPPIVVNRYYGEHNECKTCQHLDTLICDSKHVGVLIRGRTLLRWADMLAYVEAHIRADYDRRAIRNMPMRRVPSLRYNEHSRGTISGPYQVITGVVIVSFLL</sequence>
<evidence type="ECO:0000313" key="1">
    <source>
        <dbReference type="EMBL" id="KAK9719370.1"/>
    </source>
</evidence>
<dbReference type="EMBL" id="JASPKY010000220">
    <property type="protein sequence ID" value="KAK9719370.1"/>
    <property type="molecule type" value="Genomic_DNA"/>
</dbReference>
<keyword evidence="2" id="KW-1185">Reference proteome</keyword>
<organism evidence="1 2">
    <name type="scientific">Popillia japonica</name>
    <name type="common">Japanese beetle</name>
    <dbReference type="NCBI Taxonomy" id="7064"/>
    <lineage>
        <taxon>Eukaryota</taxon>
        <taxon>Metazoa</taxon>
        <taxon>Ecdysozoa</taxon>
        <taxon>Arthropoda</taxon>
        <taxon>Hexapoda</taxon>
        <taxon>Insecta</taxon>
        <taxon>Pterygota</taxon>
        <taxon>Neoptera</taxon>
        <taxon>Endopterygota</taxon>
        <taxon>Coleoptera</taxon>
        <taxon>Polyphaga</taxon>
        <taxon>Scarabaeiformia</taxon>
        <taxon>Scarabaeidae</taxon>
        <taxon>Rutelinae</taxon>
        <taxon>Popillia</taxon>
    </lineage>
</organism>
<comment type="caution">
    <text evidence="1">The sequence shown here is derived from an EMBL/GenBank/DDBJ whole genome shotgun (WGS) entry which is preliminary data.</text>
</comment>
<protein>
    <submittedName>
        <fullName evidence="1">Uncharacterized protein</fullName>
    </submittedName>
</protein>
<proteinExistence type="predicted"/>
<reference evidence="1 2" key="1">
    <citation type="journal article" date="2024" name="BMC Genomics">
        <title>De novo assembly and annotation of Popillia japonica's genome with initial clues to its potential as an invasive pest.</title>
        <authorList>
            <person name="Cucini C."/>
            <person name="Boschi S."/>
            <person name="Funari R."/>
            <person name="Cardaioli E."/>
            <person name="Iannotti N."/>
            <person name="Marturano G."/>
            <person name="Paoli F."/>
            <person name="Bruttini M."/>
            <person name="Carapelli A."/>
            <person name="Frati F."/>
            <person name="Nardi F."/>
        </authorList>
    </citation>
    <scope>NUCLEOTIDE SEQUENCE [LARGE SCALE GENOMIC DNA]</scope>
    <source>
        <strain evidence="1">DMR45628</strain>
    </source>
</reference>
<gene>
    <name evidence="1" type="ORF">QE152_g22677</name>
</gene>
<dbReference type="Proteomes" id="UP001458880">
    <property type="component" value="Unassembled WGS sequence"/>
</dbReference>